<dbReference type="PANTHER" id="PTHR42907:SF1">
    <property type="entry name" value="FMN-LINKED OXIDOREDUCTASES SUPERFAMILY PROTEIN"/>
    <property type="match status" value="1"/>
</dbReference>
<keyword evidence="1" id="KW-0820">tRNA-binding</keyword>
<dbReference type="CDD" id="cd02801">
    <property type="entry name" value="DUS_like_FMN"/>
    <property type="match status" value="1"/>
</dbReference>
<organism evidence="6">
    <name type="scientific">Cryptosporidium canis</name>
    <dbReference type="NCBI Taxonomy" id="195482"/>
    <lineage>
        <taxon>Eukaryota</taxon>
        <taxon>Sar</taxon>
        <taxon>Alveolata</taxon>
        <taxon>Apicomplexa</taxon>
        <taxon>Conoidasida</taxon>
        <taxon>Coccidia</taxon>
        <taxon>Eucoccidiorida</taxon>
        <taxon>Eimeriorina</taxon>
        <taxon>Cryptosporidiidae</taxon>
        <taxon>Cryptosporidium</taxon>
    </lineage>
</organism>
<dbReference type="OrthoDB" id="10262250at2759"/>
<evidence type="ECO:0000313" key="6">
    <source>
        <dbReference type="EMBL" id="KAJ1608464.1"/>
    </source>
</evidence>
<dbReference type="EMBL" id="JAPCXC010000043">
    <property type="protein sequence ID" value="KAJ1608464.1"/>
    <property type="molecule type" value="Genomic_DNA"/>
</dbReference>
<feature type="domain" description="DUS-like FMN-binding" evidence="5">
    <location>
        <begin position="25"/>
        <end position="187"/>
    </location>
</feature>
<dbReference type="Gene3D" id="1.20.120.1460">
    <property type="match status" value="1"/>
</dbReference>
<evidence type="ECO:0000256" key="2">
    <source>
        <dbReference type="ARBA" id="ARBA00022857"/>
    </source>
</evidence>
<protein>
    <submittedName>
        <fullName evidence="6">YjbN-like Dus1p tRNA dihydouriding synthase Tim barrel</fullName>
    </submittedName>
</protein>
<feature type="region of interest" description="Disordered" evidence="4">
    <location>
        <begin position="312"/>
        <end position="337"/>
    </location>
</feature>
<dbReference type="GO" id="GO:0017150">
    <property type="term" value="F:tRNA dihydrouridine synthase activity"/>
    <property type="evidence" value="ECO:0007669"/>
    <property type="project" value="InterPro"/>
</dbReference>
<evidence type="ECO:0000256" key="4">
    <source>
        <dbReference type="SAM" id="MobiDB-lite"/>
    </source>
</evidence>
<evidence type="ECO:0000259" key="5">
    <source>
        <dbReference type="Pfam" id="PF01207"/>
    </source>
</evidence>
<evidence type="ECO:0000256" key="1">
    <source>
        <dbReference type="ARBA" id="ARBA00022555"/>
    </source>
</evidence>
<reference evidence="6" key="1">
    <citation type="submission" date="2022-10" db="EMBL/GenBank/DDBJ databases">
        <title>Adaptive evolution leads to modifications in subtelomeric GC content in a zoonotic Cryptosporidium species.</title>
        <authorList>
            <person name="Li J."/>
            <person name="Feng Y."/>
            <person name="Xiao L."/>
        </authorList>
    </citation>
    <scope>NUCLEOTIDE SEQUENCE</scope>
    <source>
        <strain evidence="6">33844</strain>
    </source>
</reference>
<dbReference type="Gene3D" id="3.20.20.70">
    <property type="entry name" value="Aldolase class I"/>
    <property type="match status" value="1"/>
</dbReference>
<sequence length="498" mass="56167">MVSEQLALSRSVGEEEGLEGAIIAVAPMLDVTNTHFRMFCRIISRRTELWTEMVVDDTIIHCYDDEARRKTLEQVHLKRNPAESPLVLQFGGNTPEKLEKALEIAQKYGFSSFNLNVGCPSCKVATKGNFGAALFKSPLRVARIVNACNRKLRDLGLSDTRISVKTRIGVDEFDTYQHLYNFVSLVSGVNVNNQNMKDFASIFQNAEETELPDYSQGNFIGADTFIIHARKAWLKGINPNKNRSIPKLKYQWAYLLTQDFPSLRFILNGGVTTIEDSVSILNGKWFVSWYSRHKEGLADSNTGSQIEKKIRLGAEDSEDAVTQSPEGGKSTQDDVPPESELMQAYERLYRAISAGTWENKIRGVMIGREVMNNPFILAKVDRMVYGEDLPAASHPTNGLLLTRRDVLERYCEYLSTIQPRNIQNDGQFTTGELHMYLKPVFGILHGLPGTKHWRRILSDLIFKHKQDLACSGGSNPRDILLNSISLFEKDYSEILDST</sequence>
<accession>A0A9D5DG58</accession>
<dbReference type="InterPro" id="IPR004653">
    <property type="entry name" value="DusA"/>
</dbReference>
<dbReference type="AlphaFoldDB" id="A0A9D5DG58"/>
<dbReference type="SUPFAM" id="SSF51395">
    <property type="entry name" value="FMN-linked oxidoreductases"/>
    <property type="match status" value="1"/>
</dbReference>
<gene>
    <name evidence="6" type="ORF">OJ253_1953</name>
</gene>
<name>A0A9D5DG58_9CRYT</name>
<dbReference type="InterPro" id="IPR013785">
    <property type="entry name" value="Aldolase_TIM"/>
</dbReference>
<proteinExistence type="predicted"/>
<keyword evidence="2" id="KW-0521">NADP</keyword>
<keyword evidence="3" id="KW-0694">RNA-binding</keyword>
<comment type="caution">
    <text evidence="6">The sequence shown here is derived from an EMBL/GenBank/DDBJ whole genome shotgun (WGS) entry which is preliminary data.</text>
</comment>
<feature type="domain" description="DUS-like FMN-binding" evidence="5">
    <location>
        <begin position="221"/>
        <end position="281"/>
    </location>
</feature>
<dbReference type="PANTHER" id="PTHR42907">
    <property type="entry name" value="FMN-LINKED OXIDOREDUCTASES SUPERFAMILY PROTEIN"/>
    <property type="match status" value="1"/>
</dbReference>
<evidence type="ECO:0000256" key="3">
    <source>
        <dbReference type="ARBA" id="ARBA00022884"/>
    </source>
</evidence>
<dbReference type="InterPro" id="IPR035587">
    <property type="entry name" value="DUS-like_FMN-bd"/>
</dbReference>
<dbReference type="Proteomes" id="UP001067231">
    <property type="component" value="Unassembled WGS sequence"/>
</dbReference>
<dbReference type="GO" id="GO:0000049">
    <property type="term" value="F:tRNA binding"/>
    <property type="evidence" value="ECO:0007669"/>
    <property type="project" value="UniProtKB-KW"/>
</dbReference>
<dbReference type="Pfam" id="PF01207">
    <property type="entry name" value="Dus"/>
    <property type="match status" value="2"/>
</dbReference>